<dbReference type="PANTHER" id="PTHR36504:SF1">
    <property type="entry name" value="LIPOPOLYSACCHARIDE EXPORT SYSTEM PROTEIN LPTA"/>
    <property type="match status" value="1"/>
</dbReference>
<dbReference type="Gene3D" id="2.60.450.10">
    <property type="entry name" value="Lipopolysaccharide (LPS) transport protein A like domain"/>
    <property type="match status" value="3"/>
</dbReference>
<reference evidence="4" key="1">
    <citation type="submission" date="2024-07" db="EMBL/GenBank/DDBJ databases">
        <title>Complete genome sequence of Prevotella sp. YM-2024 GTC17253.</title>
        <authorList>
            <person name="Hayashi M."/>
            <person name="Muto Y."/>
            <person name="Tanaka K."/>
            <person name="Niwa H."/>
        </authorList>
    </citation>
    <scope>NUCLEOTIDE SEQUENCE</scope>
    <source>
        <strain evidence="4">GTC17253</strain>
    </source>
</reference>
<evidence type="ECO:0000256" key="2">
    <source>
        <dbReference type="SAM" id="Phobius"/>
    </source>
</evidence>
<keyword evidence="2" id="KW-0812">Transmembrane</keyword>
<dbReference type="GO" id="GO:0009279">
    <property type="term" value="C:cell outer membrane"/>
    <property type="evidence" value="ECO:0007669"/>
    <property type="project" value="TreeGrafter"/>
</dbReference>
<evidence type="ECO:0000256" key="1">
    <source>
        <dbReference type="ARBA" id="ARBA00022729"/>
    </source>
</evidence>
<dbReference type="GO" id="GO:0030288">
    <property type="term" value="C:outer membrane-bounded periplasmic space"/>
    <property type="evidence" value="ECO:0007669"/>
    <property type="project" value="TreeGrafter"/>
</dbReference>
<dbReference type="InterPro" id="IPR005653">
    <property type="entry name" value="OstA-like_N"/>
</dbReference>
<dbReference type="AlphaFoldDB" id="A0AB33IWA6"/>
<gene>
    <name evidence="4" type="ORF">GTC17253_22740</name>
</gene>
<feature type="domain" description="Organic solvent tolerance-like N-terminal" evidence="3">
    <location>
        <begin position="47"/>
        <end position="204"/>
    </location>
</feature>
<proteinExistence type="predicted"/>
<dbReference type="InterPro" id="IPR052037">
    <property type="entry name" value="LPS_export_LptA"/>
</dbReference>
<feature type="transmembrane region" description="Helical" evidence="2">
    <location>
        <begin position="17"/>
        <end position="37"/>
    </location>
</feature>
<protein>
    <submittedName>
        <fullName evidence="4">OstA-like protein</fullName>
    </submittedName>
</protein>
<evidence type="ECO:0000313" key="4">
    <source>
        <dbReference type="EMBL" id="BFO72308.1"/>
    </source>
</evidence>
<dbReference type="GO" id="GO:0015920">
    <property type="term" value="P:lipopolysaccharide transport"/>
    <property type="evidence" value="ECO:0007669"/>
    <property type="project" value="TreeGrafter"/>
</dbReference>
<keyword evidence="1" id="KW-0732">Signal</keyword>
<sequence>MIDLNDRKQNTKSGHRIMTGMILCLFGLCLFQAMWAIRPPKKPQKDDRVYLVHSDELKFDMYSQVPDAQIVKGHVHFTHQGAQLWCDSAYFYQQSNSVKAFGHVRFKQGDTLSLTCDRGVYDGQNQMLTARSNVVLKHRRQTLYTDSLDYDKLYNYAYFFEGGRLIDGKDRLSSDWGEYRMDTREATFRFNVRMTNAGRLITTDTLHYDTRRSKAHVTGPSKITQNGSVIDTENAYFDTKTDQAEMYGRSTVVDKEKTITGDSLFYDKNTGLARGYGNVIYIDKVNKNRLECERMNYNEKTGYGWATRKVLAKDYSQKDTLYMHADSMKIYTFHINTDSMYRKVHCFDHVKVYRADMQAICDSLVANSKDSCMTMYKDPIAWNGGRQILGEKILVYMNDSTIRDAHVVGQALSVERMPDGKNYNQVSSKVMDAYFTDGVVRRIVATGNVKVIYYPMDDKDSSLIGLNYVESDTMRMFMNKNRQLEKIWMPKPQGTLYPMTQIPPMKYKLPEFAWFEELRPTSPTDVFEWRGKAAGSVLKVVKRQEAPLQHLNRQKPTVIRPKEDYTK</sequence>
<name>A0AB33IWA6_9BACT</name>
<dbReference type="EMBL" id="AP035785">
    <property type="protein sequence ID" value="BFO72308.1"/>
    <property type="molecule type" value="Genomic_DNA"/>
</dbReference>
<evidence type="ECO:0000259" key="3">
    <source>
        <dbReference type="Pfam" id="PF13100"/>
    </source>
</evidence>
<keyword evidence="2" id="KW-1133">Transmembrane helix</keyword>
<dbReference type="PANTHER" id="PTHR36504">
    <property type="entry name" value="LIPOPOLYSACCHARIDE EXPORT SYSTEM PROTEIN LPTA"/>
    <property type="match status" value="1"/>
</dbReference>
<dbReference type="Pfam" id="PF13100">
    <property type="entry name" value="OstA_2"/>
    <property type="match status" value="1"/>
</dbReference>
<dbReference type="GO" id="GO:0017089">
    <property type="term" value="F:glycolipid transfer activity"/>
    <property type="evidence" value="ECO:0007669"/>
    <property type="project" value="TreeGrafter"/>
</dbReference>
<keyword evidence="2" id="KW-0472">Membrane</keyword>
<accession>A0AB33IWA6</accession>
<organism evidence="4">
    <name type="scientific">Prevotella sp. GTC17253</name>
    <dbReference type="NCBI Taxonomy" id="3236793"/>
    <lineage>
        <taxon>Bacteria</taxon>
        <taxon>Pseudomonadati</taxon>
        <taxon>Bacteroidota</taxon>
        <taxon>Bacteroidia</taxon>
        <taxon>Bacteroidales</taxon>
        <taxon>Prevotellaceae</taxon>
        <taxon>Prevotella</taxon>
    </lineage>
</organism>